<dbReference type="InterPro" id="IPR032332">
    <property type="entry name" value="GramPos_pilinD3"/>
</dbReference>
<evidence type="ECO:0000259" key="10">
    <source>
        <dbReference type="Pfam" id="PF16569"/>
    </source>
</evidence>
<dbReference type="Gene3D" id="2.60.40.1140">
    <property type="entry name" value="Collagen-binding surface protein Cna, B-type domain"/>
    <property type="match status" value="1"/>
</dbReference>
<dbReference type="Pfam" id="PF17802">
    <property type="entry name" value="SpaA"/>
    <property type="match status" value="1"/>
</dbReference>
<dbReference type="Gene3D" id="2.60.40.740">
    <property type="match status" value="1"/>
</dbReference>
<keyword evidence="6" id="KW-1133">Transmembrane helix</keyword>
<gene>
    <name evidence="13" type="ORF">HMPREF9289_0048</name>
</gene>
<evidence type="ECO:0000313" key="14">
    <source>
        <dbReference type="Proteomes" id="UP000003807"/>
    </source>
</evidence>
<feature type="domain" description="Gram-positive pilin backbone subunit 2 Cna-B-like" evidence="10">
    <location>
        <begin position="245"/>
        <end position="356"/>
    </location>
</feature>
<dbReference type="CDD" id="cd00222">
    <property type="entry name" value="CollagenBindB"/>
    <property type="match status" value="1"/>
</dbReference>
<dbReference type="Pfam" id="PF16569">
    <property type="entry name" value="GramPos_pilinBB"/>
    <property type="match status" value="1"/>
</dbReference>
<dbReference type="InterPro" id="IPR032334">
    <property type="entry name" value="GramPos_pilinBB"/>
</dbReference>
<dbReference type="InterPro" id="IPR019931">
    <property type="entry name" value="LPXTG_anchor"/>
</dbReference>
<feature type="domain" description="SpaA-like prealbumin fold" evidence="12">
    <location>
        <begin position="591"/>
        <end position="639"/>
    </location>
</feature>
<dbReference type="InterPro" id="IPR008454">
    <property type="entry name" value="Collagen-bd_Cna-like_B-typ_dom"/>
</dbReference>
<evidence type="ECO:0000256" key="3">
    <source>
        <dbReference type="ARBA" id="ARBA00022729"/>
    </source>
</evidence>
<evidence type="ECO:0000256" key="6">
    <source>
        <dbReference type="SAM" id="Phobius"/>
    </source>
</evidence>
<comment type="caution">
    <text evidence="13">The sequence shown here is derived from an EMBL/GenBank/DDBJ whole genome shotgun (WGS) entry which is preliminary data.</text>
</comment>
<dbReference type="Gene3D" id="1.20.58.90">
    <property type="match status" value="1"/>
</dbReference>
<evidence type="ECO:0000259" key="12">
    <source>
        <dbReference type="Pfam" id="PF17802"/>
    </source>
</evidence>
<evidence type="ECO:0000256" key="5">
    <source>
        <dbReference type="SAM" id="MobiDB-lite"/>
    </source>
</evidence>
<dbReference type="RefSeq" id="WP_002840351.1">
    <property type="nucleotide sequence ID" value="NZ_AEDP01000044.1"/>
</dbReference>
<dbReference type="NCBIfam" id="TIGR04226">
    <property type="entry name" value="RrgB_K2N_iso_D2"/>
    <property type="match status" value="1"/>
</dbReference>
<dbReference type="NCBIfam" id="NF033902">
    <property type="entry name" value="iso_D2_wall_anc"/>
    <property type="match status" value="1"/>
</dbReference>
<evidence type="ECO:0000256" key="1">
    <source>
        <dbReference type="ARBA" id="ARBA00022512"/>
    </source>
</evidence>
<evidence type="ECO:0000256" key="4">
    <source>
        <dbReference type="ARBA" id="ARBA00023088"/>
    </source>
</evidence>
<accession>E1KZF5</accession>
<proteinExistence type="predicted"/>
<feature type="chain" id="PRO_5003148805" evidence="7">
    <location>
        <begin position="27"/>
        <end position="706"/>
    </location>
</feature>
<dbReference type="InterPro" id="IPR026466">
    <property type="entry name" value="Fim_isopep_form_D2_dom"/>
</dbReference>
<sequence>MKKRFLSLIIALAMMVGVFTPLLSSAAETPAKNTIGTIDETKLSDNVPTSTTVNVYKLQAKEYNAPKQWNHNGGKLTEEQLATLGKDVKGLKGVEFSYYSVTAAQLEKLKATKPAPATVGEVKTALGADFTQEPTKLALTDKDGMATVSLANGNYWFIETAAPVNVTTKGSHAIPFGLTLPQVQLTQNEQGELVAATPTKYLTELNIYPKNTTTTPKVDKDFEGKADANRDINEPKTEKRDYTLGDDVPYEIQTIIPAHTKYGSVYWTDQMTEGLTFKKDTLKVKFDEAEAVEADYKLTEVGNGFKLELTAEGLKKVEDKDADVKITVTYKATLNKKSVVNIPESNDVIFHYGNKPGKGNTPIPNKPENGKITFTKTWDGDAPKGASITVQLYNANTGEKVGAPKTLNAENSFKAEWTDLDNKIEYKVEEKSVEGYEAEYSKGDGLGVLGVKNWKSENPEPLNPHEPKVVHYGKRFVKADKGTNKSLEGAQFVVKFKEFTSEHLTAQKDKYLARKTAEQTNADRAAYLEARAIYEDMFKEGSGKTQAEANTYYNQNVKPKFEALNTEYEWKESTVTAATGDADFDNKDNLVVLESDKAGRFAIDGLPAGTYELVEVKAPKGYALPTNNFEFSVNEKSFNEQGDVKYEEKNEEVTVATGTTAMRINNSNMTIPQTGGIGTVIFTAIGLAIMASAIIAIKKRQATEAR</sequence>
<evidence type="ECO:0000259" key="8">
    <source>
        <dbReference type="Pfam" id="PF00746"/>
    </source>
</evidence>
<evidence type="ECO:0000313" key="13">
    <source>
        <dbReference type="EMBL" id="EFL53567.1"/>
    </source>
</evidence>
<feature type="region of interest" description="Disordered" evidence="5">
    <location>
        <begin position="216"/>
        <end position="242"/>
    </location>
</feature>
<keyword evidence="6" id="KW-0472">Membrane</keyword>
<dbReference type="EMBL" id="AEDP01000044">
    <property type="protein sequence ID" value="EFL53567.1"/>
    <property type="molecule type" value="Genomic_DNA"/>
</dbReference>
<dbReference type="InterPro" id="IPR041033">
    <property type="entry name" value="SpaA_PFL_dom_1"/>
</dbReference>
<keyword evidence="2" id="KW-0964">Secreted</keyword>
<feature type="transmembrane region" description="Helical" evidence="6">
    <location>
        <begin position="675"/>
        <end position="697"/>
    </location>
</feature>
<evidence type="ECO:0000259" key="9">
    <source>
        <dbReference type="Pfam" id="PF16555"/>
    </source>
</evidence>
<dbReference type="NCBIfam" id="TIGR01167">
    <property type="entry name" value="LPXTG_anchor"/>
    <property type="match status" value="1"/>
</dbReference>
<feature type="domain" description="Gram-positive pilin backbone subunit 3 Cna-B-like" evidence="11">
    <location>
        <begin position="407"/>
        <end position="494"/>
    </location>
</feature>
<dbReference type="InterPro" id="IPR048052">
    <property type="entry name" value="FM1-like"/>
</dbReference>
<dbReference type="Proteomes" id="UP000003807">
    <property type="component" value="Unassembled WGS sequence"/>
</dbReference>
<dbReference type="Gene3D" id="2.60.40.10">
    <property type="entry name" value="Immunoglobulins"/>
    <property type="match status" value="2"/>
</dbReference>
<dbReference type="AlphaFoldDB" id="E1KZF5"/>
<dbReference type="Pfam" id="PF16555">
    <property type="entry name" value="GramPos_pilinD1"/>
    <property type="match status" value="1"/>
</dbReference>
<dbReference type="Pfam" id="PF16570">
    <property type="entry name" value="GramPos_pilinD3"/>
    <property type="match status" value="1"/>
</dbReference>
<feature type="domain" description="Gram-positive pilin subunit D1 N-terminal" evidence="9">
    <location>
        <begin position="49"/>
        <end position="212"/>
    </location>
</feature>
<dbReference type="InterPro" id="IPR032364">
    <property type="entry name" value="GramPos_pilinD1_N"/>
</dbReference>
<name>E1KZF5_FINMA</name>
<dbReference type="InterPro" id="IPR013783">
    <property type="entry name" value="Ig-like_fold"/>
</dbReference>
<protein>
    <submittedName>
        <fullName evidence="13">LPXTG-motif cell wall anchor domain protein</fullName>
    </submittedName>
</protein>
<feature type="signal peptide" evidence="7">
    <location>
        <begin position="1"/>
        <end position="26"/>
    </location>
</feature>
<keyword evidence="6" id="KW-0812">Transmembrane</keyword>
<keyword evidence="4" id="KW-0572">Peptidoglycan-anchor</keyword>
<evidence type="ECO:0000256" key="7">
    <source>
        <dbReference type="SAM" id="SignalP"/>
    </source>
</evidence>
<feature type="domain" description="Gram-positive cocci surface proteins LPxTG" evidence="8">
    <location>
        <begin position="670"/>
        <end position="700"/>
    </location>
</feature>
<evidence type="ECO:0000256" key="2">
    <source>
        <dbReference type="ARBA" id="ARBA00022525"/>
    </source>
</evidence>
<feature type="compositionally biased region" description="Basic and acidic residues" evidence="5">
    <location>
        <begin position="217"/>
        <end position="242"/>
    </location>
</feature>
<dbReference type="Pfam" id="PF00746">
    <property type="entry name" value="Gram_pos_anchor"/>
    <property type="match status" value="1"/>
</dbReference>
<keyword evidence="1" id="KW-0134">Cell wall</keyword>
<organism evidence="13 14">
    <name type="scientific">Finegoldia magna BVS033A4</name>
    <dbReference type="NCBI Taxonomy" id="866773"/>
    <lineage>
        <taxon>Bacteria</taxon>
        <taxon>Bacillati</taxon>
        <taxon>Bacillota</taxon>
        <taxon>Tissierellia</taxon>
        <taxon>Tissierellales</taxon>
        <taxon>Peptoniphilaceae</taxon>
        <taxon>Finegoldia</taxon>
    </lineage>
</organism>
<reference evidence="13 14" key="1">
    <citation type="submission" date="2010-08" db="EMBL/GenBank/DDBJ databases">
        <authorList>
            <person name="Durkin A.S."/>
            <person name="Madupu R."/>
            <person name="Torralba M."/>
            <person name="Gillis M."/>
            <person name="Methe B."/>
            <person name="Sutton G."/>
            <person name="Nelson K.E."/>
        </authorList>
    </citation>
    <scope>NUCLEOTIDE SEQUENCE [LARGE SCALE GENOMIC DNA]</scope>
    <source>
        <strain evidence="13 14">BVS033A4</strain>
    </source>
</reference>
<keyword evidence="3 7" id="KW-0732">Signal</keyword>
<dbReference type="SUPFAM" id="SSF49478">
    <property type="entry name" value="Cna protein B-type domain"/>
    <property type="match status" value="1"/>
</dbReference>
<dbReference type="OrthoDB" id="2056845at2"/>
<evidence type="ECO:0000259" key="11">
    <source>
        <dbReference type="Pfam" id="PF16570"/>
    </source>
</evidence>